<protein>
    <recommendedName>
        <fullName evidence="15">Aconitate hydratase</fullName>
        <shortName evidence="15">Aconitase</shortName>
        <ecNumber evidence="15">4.2.1.3</ecNumber>
    </recommendedName>
</protein>
<dbReference type="NCBIfam" id="NF009520">
    <property type="entry name" value="PRK12881.1"/>
    <property type="match status" value="1"/>
</dbReference>
<evidence type="ECO:0000256" key="5">
    <source>
        <dbReference type="ARBA" id="ARBA00007185"/>
    </source>
</evidence>
<evidence type="ECO:0000256" key="3">
    <source>
        <dbReference type="ARBA" id="ARBA00004717"/>
    </source>
</evidence>
<dbReference type="FunFam" id="3.30.499.10:FF:000020">
    <property type="entry name" value="Aconitate hydratase A"/>
    <property type="match status" value="1"/>
</dbReference>
<feature type="domain" description="Aconitase A/isopropylmalate dehydratase small subunit swivel" evidence="17">
    <location>
        <begin position="715"/>
        <end position="846"/>
    </location>
</feature>
<comment type="pathway">
    <text evidence="3">Carbohydrate metabolism; tricarboxylic acid cycle; isocitrate from oxaloacetate: step 2/2.</text>
</comment>
<dbReference type="FunFam" id="3.20.19.10:FF:000001">
    <property type="entry name" value="Aconitate hydratase"/>
    <property type="match status" value="1"/>
</dbReference>
<evidence type="ECO:0000256" key="9">
    <source>
        <dbReference type="ARBA" id="ARBA00022723"/>
    </source>
</evidence>
<evidence type="ECO:0000313" key="18">
    <source>
        <dbReference type="EMBL" id="BAV98236.1"/>
    </source>
</evidence>
<comment type="cofactor">
    <cofactor evidence="2">
        <name>[4Fe-4S] cluster</name>
        <dbReference type="ChEBI" id="CHEBI:49883"/>
    </cofactor>
</comment>
<evidence type="ECO:0000256" key="14">
    <source>
        <dbReference type="ARBA" id="ARBA00023501"/>
    </source>
</evidence>
<dbReference type="Gene3D" id="6.10.190.10">
    <property type="match status" value="1"/>
</dbReference>
<gene>
    <name evidence="18" type="primary">acnA</name>
    <name evidence="18" type="ORF">LEN_2749</name>
</gene>
<dbReference type="GeneID" id="83064590"/>
<keyword evidence="11 15" id="KW-0408">Iron</keyword>
<dbReference type="FunFam" id="3.30.499.10:FF:000002">
    <property type="entry name" value="Aconitate hydratase"/>
    <property type="match status" value="1"/>
</dbReference>
<dbReference type="PROSITE" id="PS01244">
    <property type="entry name" value="ACONITASE_2"/>
    <property type="match status" value="1"/>
</dbReference>
<dbReference type="RefSeq" id="WP_096378736.1">
    <property type="nucleotide sequence ID" value="NZ_AP014940.1"/>
</dbReference>
<dbReference type="Gene3D" id="3.30.499.10">
    <property type="entry name" value="Aconitase, domain 3"/>
    <property type="match status" value="2"/>
</dbReference>
<comment type="similarity">
    <text evidence="5 15">Belongs to the aconitase/IPM isomerase family.</text>
</comment>
<dbReference type="InterPro" id="IPR036008">
    <property type="entry name" value="Aconitase_4Fe-4S_dom"/>
</dbReference>
<dbReference type="GO" id="GO:0006099">
    <property type="term" value="P:tricarboxylic acid cycle"/>
    <property type="evidence" value="ECO:0007669"/>
    <property type="project" value="UniProtKB-KW"/>
</dbReference>
<dbReference type="Proteomes" id="UP000218824">
    <property type="component" value="Chromosome"/>
</dbReference>
<dbReference type="KEGG" id="lem:LEN_2749"/>
<keyword evidence="9" id="KW-0479">Metal-binding</keyword>
<dbReference type="NCBIfam" id="TIGR01341">
    <property type="entry name" value="aconitase_1"/>
    <property type="match status" value="1"/>
</dbReference>
<comment type="pathway">
    <text evidence="4">Organic acid metabolism; propanoate degradation.</text>
</comment>
<sequence>MSDSFSTRRQLSVNGRDYTYFSLPVLGERFDIARLPYSMKILLENLLRHEDGGATVGKDHIEAVARWESKKEPDTEIAFMPARVVLQDFTGVPCVVDLAAMRDAVGKLGGNAKQINPLIPSELVIDHSVQVDVFGRPDALDLNGKIEFERNKERYSFLRWGQKSFENFKVVPPNTGIVHQVNLENLARVVMGREVAGELQAFPDTVFGTDSHTTMINGIGVLGWGVGGIEAEAAMLGQPSSMLIPQVVGFKLTGQLPEGATATDLVLTVTQMLRKHGVVGKFVEFYGDGLQHLPLADRATIANMAPEYGATCGIFPIDAESLTYLRLSGRSEEQIALVEAYAKAQGLWHEPNQTHAEYSATLELDLGEVKPSLAGPKRPQDRVLLENVHSNFQESLGPLIANRKPKGVGCAIEELNGEGGDQPQASKLAAKPVSKIRIQEQDAELSDGSVVIAAITSCTNTSNPAVMLGAGLLARNAARLGLKSKPWVKTSLGPGSLVVTDYLKKAGVLDDLEKLGFFVVGYGCTTCIGNSGPLPEEVSKGIAENELVVASVLSGNRNFEGRVHPEVKANYLASPPLVVAYAIAGTVNIDLTQEPIGKSSDGKDVFLRDIWPSNKEIGDTIAATVGPELFAQNYADVFKGDTRWNQIASPDGESFQWEESSTYIKNPPYFDGMTMQVGSIDDVHGARVMGLFGDSITTDHISPAGNIKKDSPAGRFLISRGVQPADFNSYGSRRGNDDVMVRGTFANIRIKNLMFGGEEGGNTLYYGKDGAAPEKLAIYDAAMKYKADGVPLVVFAGKEYGTGSSRDWAAKGTNLLGVKAVIAESFERIHRSNLVGMGVLPLQFKDGENAQSLGLDGSEVVSVTGLDDGKAKTAKVTAKKADGSETTFEAKVLLLTPKEAEYFRHGGILHYVLRQLAAKKAA</sequence>
<evidence type="ECO:0000256" key="4">
    <source>
        <dbReference type="ARBA" id="ARBA00005026"/>
    </source>
</evidence>
<comment type="catalytic activity">
    <reaction evidence="1">
        <text>(2S,3R)-3-hydroxybutane-1,2,3-tricarboxylate = 2-methyl-cis-aconitate + H2O</text>
        <dbReference type="Rhea" id="RHEA:17941"/>
        <dbReference type="ChEBI" id="CHEBI:15377"/>
        <dbReference type="ChEBI" id="CHEBI:57429"/>
        <dbReference type="ChEBI" id="CHEBI:57872"/>
        <dbReference type="EC" id="4.2.1.99"/>
    </reaction>
</comment>
<evidence type="ECO:0000256" key="6">
    <source>
        <dbReference type="ARBA" id="ARBA00011245"/>
    </source>
</evidence>
<dbReference type="SUPFAM" id="SSF52016">
    <property type="entry name" value="LeuD/IlvD-like"/>
    <property type="match status" value="1"/>
</dbReference>
<evidence type="ECO:0000256" key="11">
    <source>
        <dbReference type="ARBA" id="ARBA00023004"/>
    </source>
</evidence>
<dbReference type="InterPro" id="IPR015931">
    <property type="entry name" value="Acnase/IPM_dHydase_lsu_aba_1/3"/>
</dbReference>
<dbReference type="GO" id="GO:0003723">
    <property type="term" value="F:RNA binding"/>
    <property type="evidence" value="ECO:0007669"/>
    <property type="project" value="UniProtKB-KW"/>
</dbReference>
<evidence type="ECO:0000259" key="17">
    <source>
        <dbReference type="Pfam" id="PF00694"/>
    </source>
</evidence>
<dbReference type="InterPro" id="IPR015928">
    <property type="entry name" value="Aconitase/3IPM_dehydase_swvl"/>
</dbReference>
<evidence type="ECO:0000256" key="13">
    <source>
        <dbReference type="ARBA" id="ARBA00023239"/>
    </source>
</evidence>
<comment type="subunit">
    <text evidence="6">Monomer.</text>
</comment>
<accession>A0AAU9AUP1</accession>
<dbReference type="InterPro" id="IPR006249">
    <property type="entry name" value="Aconitase/IRP2"/>
</dbReference>
<name>A0AAU9AUP1_LYSEN</name>
<dbReference type="InterPro" id="IPR000573">
    <property type="entry name" value="AconitaseA/IPMdHydase_ssu_swvl"/>
</dbReference>
<keyword evidence="7 15" id="KW-0004">4Fe-4S</keyword>
<comment type="function">
    <text evidence="15">Catalyzes the isomerization of citrate to isocitrate via cis-aconitate.</text>
</comment>
<dbReference type="AlphaFoldDB" id="A0AAU9AUP1"/>
<dbReference type="InterPro" id="IPR044137">
    <property type="entry name" value="AcnA_IRP_Swivel"/>
</dbReference>
<feature type="domain" description="Aconitase/3-isopropylmalate dehydratase large subunit alpha/beta/alpha" evidence="16">
    <location>
        <begin position="67"/>
        <end position="585"/>
    </location>
</feature>
<dbReference type="Pfam" id="PF00694">
    <property type="entry name" value="Aconitase_C"/>
    <property type="match status" value="1"/>
</dbReference>
<proteinExistence type="inferred from homology"/>
<dbReference type="PANTHER" id="PTHR11670">
    <property type="entry name" value="ACONITASE/IRON-RESPONSIVE ELEMENT FAMILY MEMBER"/>
    <property type="match status" value="1"/>
</dbReference>
<dbReference type="Pfam" id="PF00330">
    <property type="entry name" value="Aconitase"/>
    <property type="match status" value="1"/>
</dbReference>
<dbReference type="SUPFAM" id="SSF53732">
    <property type="entry name" value="Aconitase iron-sulfur domain"/>
    <property type="match status" value="1"/>
</dbReference>
<dbReference type="EMBL" id="AP014940">
    <property type="protein sequence ID" value="BAV98236.1"/>
    <property type="molecule type" value="Genomic_DNA"/>
</dbReference>
<keyword evidence="10" id="KW-0694">RNA-binding</keyword>
<evidence type="ECO:0000259" key="16">
    <source>
        <dbReference type="Pfam" id="PF00330"/>
    </source>
</evidence>
<evidence type="ECO:0000256" key="15">
    <source>
        <dbReference type="RuleBase" id="RU361275"/>
    </source>
</evidence>
<reference evidence="18 19" key="1">
    <citation type="journal article" date="2017" name="DNA Res.">
        <title>Complete genome sequence and expression profile of the commercial lytic enzyme producer Lysobacter enzymogenes M497-1.</title>
        <authorList>
            <person name="Takami H."/>
            <person name="Toyoda A."/>
            <person name="Uchiyama I."/>
            <person name="Itoh T."/>
            <person name="Takaki Y."/>
            <person name="Arai W."/>
            <person name="Nishi S."/>
            <person name="Kawai M."/>
            <person name="Shinya K."/>
            <person name="Ikeda H."/>
        </authorList>
    </citation>
    <scope>NUCLEOTIDE SEQUENCE [LARGE SCALE GENOMIC DNA]</scope>
    <source>
        <strain evidence="18 19">M497-1</strain>
    </source>
</reference>
<dbReference type="CDD" id="cd01580">
    <property type="entry name" value="AcnA_IRP_Swivel"/>
    <property type="match status" value="1"/>
</dbReference>
<dbReference type="GO" id="GO:0051539">
    <property type="term" value="F:4 iron, 4 sulfur cluster binding"/>
    <property type="evidence" value="ECO:0007669"/>
    <property type="project" value="UniProtKB-KW"/>
</dbReference>
<keyword evidence="12 15" id="KW-0411">Iron-sulfur</keyword>
<dbReference type="EC" id="4.2.1.3" evidence="15"/>
<dbReference type="GO" id="GO:0047456">
    <property type="term" value="F:2-methylisocitrate dehydratase activity"/>
    <property type="evidence" value="ECO:0007669"/>
    <property type="project" value="UniProtKB-EC"/>
</dbReference>
<dbReference type="Gene3D" id="3.20.19.10">
    <property type="entry name" value="Aconitase, domain 4"/>
    <property type="match status" value="1"/>
</dbReference>
<keyword evidence="8" id="KW-0816">Tricarboxylic acid cycle</keyword>
<keyword evidence="13 15" id="KW-0456">Lyase</keyword>
<dbReference type="InterPro" id="IPR018136">
    <property type="entry name" value="Aconitase_4Fe-4S_BS"/>
</dbReference>
<evidence type="ECO:0000256" key="8">
    <source>
        <dbReference type="ARBA" id="ARBA00022532"/>
    </source>
</evidence>
<organism evidence="18 19">
    <name type="scientific">Lysobacter enzymogenes</name>
    <dbReference type="NCBI Taxonomy" id="69"/>
    <lineage>
        <taxon>Bacteria</taxon>
        <taxon>Pseudomonadati</taxon>
        <taxon>Pseudomonadota</taxon>
        <taxon>Gammaproteobacteria</taxon>
        <taxon>Lysobacterales</taxon>
        <taxon>Lysobacteraceae</taxon>
        <taxon>Lysobacter</taxon>
    </lineage>
</organism>
<dbReference type="NCBIfam" id="NF006757">
    <property type="entry name" value="PRK09277.1"/>
    <property type="match status" value="1"/>
</dbReference>
<dbReference type="CDD" id="cd01586">
    <property type="entry name" value="AcnA_IRP"/>
    <property type="match status" value="1"/>
</dbReference>
<comment type="catalytic activity">
    <reaction evidence="14 15">
        <text>citrate = D-threo-isocitrate</text>
        <dbReference type="Rhea" id="RHEA:10336"/>
        <dbReference type="ChEBI" id="CHEBI:15562"/>
        <dbReference type="ChEBI" id="CHEBI:16947"/>
        <dbReference type="EC" id="4.2.1.3"/>
    </reaction>
</comment>
<evidence type="ECO:0000256" key="10">
    <source>
        <dbReference type="ARBA" id="ARBA00022884"/>
    </source>
</evidence>
<dbReference type="GO" id="GO:0046872">
    <property type="term" value="F:metal ion binding"/>
    <property type="evidence" value="ECO:0007669"/>
    <property type="project" value="UniProtKB-KW"/>
</dbReference>
<evidence type="ECO:0000256" key="12">
    <source>
        <dbReference type="ARBA" id="ARBA00023014"/>
    </source>
</evidence>
<dbReference type="PROSITE" id="PS00450">
    <property type="entry name" value="ACONITASE_1"/>
    <property type="match status" value="1"/>
</dbReference>
<dbReference type="InterPro" id="IPR001030">
    <property type="entry name" value="Acoase/IPM_deHydtase_lsu_aba"/>
</dbReference>
<dbReference type="PRINTS" id="PR00415">
    <property type="entry name" value="ACONITASE"/>
</dbReference>
<dbReference type="GO" id="GO:0003994">
    <property type="term" value="F:aconitate hydratase activity"/>
    <property type="evidence" value="ECO:0007669"/>
    <property type="project" value="UniProtKB-EC"/>
</dbReference>
<evidence type="ECO:0000256" key="2">
    <source>
        <dbReference type="ARBA" id="ARBA00001966"/>
    </source>
</evidence>
<evidence type="ECO:0000256" key="7">
    <source>
        <dbReference type="ARBA" id="ARBA00022485"/>
    </source>
</evidence>
<evidence type="ECO:0000256" key="1">
    <source>
        <dbReference type="ARBA" id="ARBA00000118"/>
    </source>
</evidence>
<evidence type="ECO:0000313" key="19">
    <source>
        <dbReference type="Proteomes" id="UP000218824"/>
    </source>
</evidence>